<reference evidence="3 4" key="1">
    <citation type="submission" date="2020-02" db="EMBL/GenBank/DDBJ databases">
        <authorList>
            <person name="Chen W.-M."/>
        </authorList>
    </citation>
    <scope>NUCLEOTIDE SEQUENCE [LARGE SCALE GENOMIC DNA]</scope>
    <source>
        <strain evidence="3 4">KDG-16</strain>
    </source>
</reference>
<dbReference type="Pfam" id="PF01041">
    <property type="entry name" value="DegT_DnrJ_EryC1"/>
    <property type="match status" value="1"/>
</dbReference>
<dbReference type="InterPro" id="IPR015421">
    <property type="entry name" value="PyrdxlP-dep_Trfase_major"/>
</dbReference>
<dbReference type="Proteomes" id="UP000800984">
    <property type="component" value="Unassembled WGS sequence"/>
</dbReference>
<dbReference type="Gene3D" id="3.40.640.10">
    <property type="entry name" value="Type I PLP-dependent aspartate aminotransferase-like (Major domain)"/>
    <property type="match status" value="1"/>
</dbReference>
<dbReference type="InterPro" id="IPR015424">
    <property type="entry name" value="PyrdxlP-dep_Trfase"/>
</dbReference>
<dbReference type="GO" id="GO:0008483">
    <property type="term" value="F:transaminase activity"/>
    <property type="evidence" value="ECO:0007669"/>
    <property type="project" value="UniProtKB-KW"/>
</dbReference>
<evidence type="ECO:0000256" key="2">
    <source>
        <dbReference type="RuleBase" id="RU004508"/>
    </source>
</evidence>
<gene>
    <name evidence="3" type="ORF">G4D72_03165</name>
</gene>
<dbReference type="CDD" id="cd00616">
    <property type="entry name" value="AHBA_syn"/>
    <property type="match status" value="1"/>
</dbReference>
<dbReference type="InterPro" id="IPR000653">
    <property type="entry name" value="DegT/StrS_aminotransferase"/>
</dbReference>
<comment type="similarity">
    <text evidence="1 2">Belongs to the DegT/DnrJ/EryC1 family.</text>
</comment>
<dbReference type="PANTHER" id="PTHR30244:SF34">
    <property type="entry name" value="DTDP-4-AMINO-4,6-DIDEOXYGALACTOSE TRANSAMINASE"/>
    <property type="match status" value="1"/>
</dbReference>
<dbReference type="RefSeq" id="WP_166076162.1">
    <property type="nucleotide sequence ID" value="NZ_JAAJBT010000002.1"/>
</dbReference>
<dbReference type="InterPro" id="IPR015422">
    <property type="entry name" value="PyrdxlP-dep_Trfase_small"/>
</dbReference>
<keyword evidence="2" id="KW-0663">Pyridoxal phosphate</keyword>
<protein>
    <submittedName>
        <fullName evidence="3">Aminotransferase class I/II-fold pyridoxal phosphate-dependent enzyme</fullName>
    </submittedName>
</protein>
<accession>A0ABX0I2Y0</accession>
<dbReference type="EMBL" id="JAAJBT010000002">
    <property type="protein sequence ID" value="NHM01106.1"/>
    <property type="molecule type" value="Genomic_DNA"/>
</dbReference>
<dbReference type="PIRSF" id="PIRSF000390">
    <property type="entry name" value="PLP_StrS"/>
    <property type="match status" value="1"/>
</dbReference>
<organism evidence="3 4">
    <name type="scientific">Flavobacterium difficile</name>
    <dbReference type="NCBI Taxonomy" id="2709659"/>
    <lineage>
        <taxon>Bacteria</taxon>
        <taxon>Pseudomonadati</taxon>
        <taxon>Bacteroidota</taxon>
        <taxon>Flavobacteriia</taxon>
        <taxon>Flavobacteriales</taxon>
        <taxon>Flavobacteriaceae</taxon>
        <taxon>Flavobacterium</taxon>
    </lineage>
</organism>
<dbReference type="SUPFAM" id="SSF53383">
    <property type="entry name" value="PLP-dependent transferases"/>
    <property type="match status" value="1"/>
</dbReference>
<evidence type="ECO:0000313" key="4">
    <source>
        <dbReference type="Proteomes" id="UP000800984"/>
    </source>
</evidence>
<evidence type="ECO:0000313" key="3">
    <source>
        <dbReference type="EMBL" id="NHM01106.1"/>
    </source>
</evidence>
<keyword evidence="3" id="KW-0032">Aminotransferase</keyword>
<sequence>MTQEKIWLSSPHMGGTEQKYVQEAFATNWVAPLGPNVNNFETDIERYLNQDVYVGALSSGTAALHLGLIMLDVKPGDEVICQSMTFSASANPIAYLGATPVFIDSEYDTWNMCPVALEEAIKDRMAKGKKPKAIVPVHLYGMPAKMDEISAVAKQYEIPILEDSAEALGSAYKGQKCGTFGAIAALSFNGNKIITTSGGGAMVTHTKALKDKAVFLSTQARDNAPHYQHSEIGYNYRMSNICAGIGRGQMEVLDAHVALRRANHQFYKELFAEISDVTVLTEPSSDFYSNHWLSAILLTSFEQREALRLAFEVENIETRPLWKPMHLQPVFENSPFYGATVSESLFEKGLCLPSGSNLKAAERLRIEKVIKDFFTL</sequence>
<dbReference type="PANTHER" id="PTHR30244">
    <property type="entry name" value="TRANSAMINASE"/>
    <property type="match status" value="1"/>
</dbReference>
<name>A0ABX0I2Y0_9FLAO</name>
<dbReference type="Gene3D" id="3.90.1150.10">
    <property type="entry name" value="Aspartate Aminotransferase, domain 1"/>
    <property type="match status" value="1"/>
</dbReference>
<evidence type="ECO:0000256" key="1">
    <source>
        <dbReference type="ARBA" id="ARBA00037999"/>
    </source>
</evidence>
<comment type="caution">
    <text evidence="3">The sequence shown here is derived from an EMBL/GenBank/DDBJ whole genome shotgun (WGS) entry which is preliminary data.</text>
</comment>
<proteinExistence type="inferred from homology"/>
<keyword evidence="4" id="KW-1185">Reference proteome</keyword>
<keyword evidence="3" id="KW-0808">Transferase</keyword>